<dbReference type="Pfam" id="PF21473">
    <property type="entry name" value="OB_Ssb-like"/>
    <property type="match status" value="1"/>
</dbReference>
<feature type="compositionally biased region" description="Polar residues" evidence="1">
    <location>
        <begin position="1"/>
        <end position="36"/>
    </location>
</feature>
<evidence type="ECO:0000256" key="1">
    <source>
        <dbReference type="SAM" id="MobiDB-lite"/>
    </source>
</evidence>
<feature type="region of interest" description="Disordered" evidence="1">
    <location>
        <begin position="1"/>
        <end position="103"/>
    </location>
</feature>
<evidence type="ECO:0000259" key="2">
    <source>
        <dbReference type="Pfam" id="PF21473"/>
    </source>
</evidence>
<dbReference type="InterPro" id="IPR048970">
    <property type="entry name" value="OB_Ssb-like"/>
</dbReference>
<reference evidence="3 4" key="1">
    <citation type="submission" date="2022-05" db="EMBL/GenBank/DDBJ databases">
        <authorList>
            <consortium name="Genoscope - CEA"/>
            <person name="William W."/>
        </authorList>
    </citation>
    <scope>NUCLEOTIDE SEQUENCE [LARGE SCALE GENOMIC DNA]</scope>
</reference>
<dbReference type="Proteomes" id="UP001159427">
    <property type="component" value="Unassembled WGS sequence"/>
</dbReference>
<feature type="compositionally biased region" description="Polar residues" evidence="1">
    <location>
        <begin position="60"/>
        <end position="76"/>
    </location>
</feature>
<feature type="domain" description="Single-stranded DNA binding protein Ssb-like OB fold" evidence="2">
    <location>
        <begin position="229"/>
        <end position="298"/>
    </location>
</feature>
<feature type="compositionally biased region" description="Polar residues" evidence="1">
    <location>
        <begin position="90"/>
        <end position="103"/>
    </location>
</feature>
<name>A0ABN8S0V8_9CNID</name>
<evidence type="ECO:0000313" key="4">
    <source>
        <dbReference type="Proteomes" id="UP001159427"/>
    </source>
</evidence>
<organism evidence="3 4">
    <name type="scientific">Porites evermanni</name>
    <dbReference type="NCBI Taxonomy" id="104178"/>
    <lineage>
        <taxon>Eukaryota</taxon>
        <taxon>Metazoa</taxon>
        <taxon>Cnidaria</taxon>
        <taxon>Anthozoa</taxon>
        <taxon>Hexacorallia</taxon>
        <taxon>Scleractinia</taxon>
        <taxon>Fungiina</taxon>
        <taxon>Poritidae</taxon>
        <taxon>Porites</taxon>
    </lineage>
</organism>
<dbReference type="EMBL" id="CALNXI010002251">
    <property type="protein sequence ID" value="CAH3185347.1"/>
    <property type="molecule type" value="Genomic_DNA"/>
</dbReference>
<accession>A0ABN8S0V8</accession>
<comment type="caution">
    <text evidence="3">The sequence shown here is derived from an EMBL/GenBank/DDBJ whole genome shotgun (WGS) entry which is preliminary data.</text>
</comment>
<protein>
    <recommendedName>
        <fullName evidence="2">Single-stranded DNA binding protein Ssb-like OB fold domain-containing protein</fullName>
    </recommendedName>
</protein>
<dbReference type="InterPro" id="IPR012340">
    <property type="entry name" value="NA-bd_OB-fold"/>
</dbReference>
<feature type="compositionally biased region" description="Basic and acidic residues" evidence="1">
    <location>
        <begin position="46"/>
        <end position="59"/>
    </location>
</feature>
<dbReference type="SUPFAM" id="SSF50249">
    <property type="entry name" value="Nucleic acid-binding proteins"/>
    <property type="match status" value="1"/>
</dbReference>
<dbReference type="Gene3D" id="2.40.50.140">
    <property type="entry name" value="Nucleic acid-binding proteins"/>
    <property type="match status" value="1"/>
</dbReference>
<evidence type="ECO:0000313" key="3">
    <source>
        <dbReference type="EMBL" id="CAH3185347.1"/>
    </source>
</evidence>
<proteinExistence type="predicted"/>
<sequence length="446" mass="48824">MPSKPTSNSTKRTPSSQGSKEPTTPPSRAQEPTTPSRAEKPTTPSRAEKPTTPSREEKPTTPSRAQEPTTPSQAQVAATPPPSGAKVPTTLPSTAQVSSVGPTSQDLELEGFIHTLSPIKKANNKSKTPYFDCLVQTSNASKVRAVCYETKKRTTLHQAYSSKTPVKISGVKRLPSTSFSDSLEEYKIAKMAKITPTMTEFDYNPDVASSIYSVQQALDGDVYKTIDVTAKVVNKENNKQPIVSKGKQLMKTECVIADHTNTIALTLWEDLIDAVDCGKTYKFKNVKIRSFNDIKYLTTNEGTTIHQDQDIHDINMDCEDISLSLNISEGKCISAKLKRELSCIACDACIKGIASDGMITCQNCQMTTLEENCSHKLVAQLMILTAKGKVQSYTCFNDALQSFLASSNTNLTIDTIDLDELKKLLLTSAKQMIIDDSTKTITQFLL</sequence>
<keyword evidence="4" id="KW-1185">Reference proteome</keyword>
<gene>
    <name evidence="3" type="ORF">PEVE_00016067</name>
</gene>